<evidence type="ECO:0000313" key="1">
    <source>
        <dbReference type="Proteomes" id="UP000887566"/>
    </source>
</evidence>
<keyword evidence="1" id="KW-1185">Reference proteome</keyword>
<dbReference type="AlphaFoldDB" id="A0A914W893"/>
<sequence>MLAALAAVIRQLAVYATRRMIHSFIEPPTGRTFVFFCAFIARICADAREAAIVRPARSFAFLGSSGGRTAARLSAQHSQYASIRPLDSDGVPVVGSFWNGARKLFS</sequence>
<protein>
    <submittedName>
        <fullName evidence="2">Secreted protein</fullName>
    </submittedName>
</protein>
<accession>A0A914W893</accession>
<reference evidence="2" key="1">
    <citation type="submission" date="2022-11" db="UniProtKB">
        <authorList>
            <consortium name="WormBaseParasite"/>
        </authorList>
    </citation>
    <scope>IDENTIFICATION</scope>
</reference>
<organism evidence="1 2">
    <name type="scientific">Plectus sambesii</name>
    <dbReference type="NCBI Taxonomy" id="2011161"/>
    <lineage>
        <taxon>Eukaryota</taxon>
        <taxon>Metazoa</taxon>
        <taxon>Ecdysozoa</taxon>
        <taxon>Nematoda</taxon>
        <taxon>Chromadorea</taxon>
        <taxon>Plectida</taxon>
        <taxon>Plectina</taxon>
        <taxon>Plectoidea</taxon>
        <taxon>Plectidae</taxon>
        <taxon>Plectus</taxon>
    </lineage>
</organism>
<evidence type="ECO:0000313" key="2">
    <source>
        <dbReference type="WBParaSite" id="PSAMB.scaffold350size55235.g5175.t1"/>
    </source>
</evidence>
<dbReference type="Proteomes" id="UP000887566">
    <property type="component" value="Unplaced"/>
</dbReference>
<dbReference type="WBParaSite" id="PSAMB.scaffold350size55235.g5175.t1">
    <property type="protein sequence ID" value="PSAMB.scaffold350size55235.g5175.t1"/>
    <property type="gene ID" value="PSAMB.scaffold350size55235.g5175"/>
</dbReference>
<name>A0A914W893_9BILA</name>
<proteinExistence type="predicted"/>